<keyword evidence="1" id="KW-0812">Transmembrane</keyword>
<dbReference type="PROSITE" id="PS50096">
    <property type="entry name" value="IQ"/>
    <property type="match status" value="1"/>
</dbReference>
<dbReference type="GeneID" id="23860130"/>
<gene>
    <name evidence="2" type="ORF">TbgDal_IX1480</name>
</gene>
<dbReference type="CDD" id="cd12084">
    <property type="entry name" value="DD_RII_PKA-like"/>
    <property type="match status" value="1"/>
</dbReference>
<keyword evidence="1" id="KW-0472">Membrane</keyword>
<accession>C9ZXC9</accession>
<dbReference type="VEuPathDB" id="TriTrypDB:Tbg972.9.1480"/>
<evidence type="ECO:0000256" key="1">
    <source>
        <dbReference type="SAM" id="Phobius"/>
    </source>
</evidence>
<dbReference type="RefSeq" id="XP_011776344.1">
    <property type="nucleotide sequence ID" value="XM_011778042.1"/>
</dbReference>
<dbReference type="OrthoDB" id="241817at2759"/>
<evidence type="ECO:0000313" key="3">
    <source>
        <dbReference type="Proteomes" id="UP000002316"/>
    </source>
</evidence>
<keyword evidence="1" id="KW-1133">Transmembrane helix</keyword>
<feature type="transmembrane region" description="Helical" evidence="1">
    <location>
        <begin position="12"/>
        <end position="38"/>
    </location>
</feature>
<dbReference type="Proteomes" id="UP000002316">
    <property type="component" value="Chromosome 9"/>
</dbReference>
<name>C9ZXC9_TRYB9</name>
<organism evidence="2 3">
    <name type="scientific">Trypanosoma brucei gambiense (strain MHOM/CI/86/DAL972)</name>
    <dbReference type="NCBI Taxonomy" id="679716"/>
    <lineage>
        <taxon>Eukaryota</taxon>
        <taxon>Discoba</taxon>
        <taxon>Euglenozoa</taxon>
        <taxon>Kinetoplastea</taxon>
        <taxon>Metakinetoplastina</taxon>
        <taxon>Trypanosomatida</taxon>
        <taxon>Trypanosomatidae</taxon>
        <taxon>Trypanosoma</taxon>
    </lineage>
</organism>
<protein>
    <submittedName>
        <fullName evidence="2">Uncharacterized protein</fullName>
    </submittedName>
</protein>
<dbReference type="KEGG" id="tbg:TbgDal_IX1480"/>
<evidence type="ECO:0000313" key="2">
    <source>
        <dbReference type="EMBL" id="CBH14073.1"/>
    </source>
</evidence>
<proteinExistence type="predicted"/>
<sequence length="213" mass="24371">MFQISARFFVGLAAANVCVCVFMFWSYVLFFFLTIVVAKLTGQQSRTSVRFVWLPFFCYLLVNVDTDKSVCCVCESTCKASRWRTCADCIFSQCQCCFLFSLSPFCWIHLDTFRVLRRGRGKGKVCECIPGIMSFGLEYSEGQRDYLERIGVGPLLEDFVADAVREKPNDVYEFLRQWATARCAKATAATHEKSARVIQRAFRNYRSRSTATA</sequence>
<dbReference type="AlphaFoldDB" id="C9ZXC9"/>
<dbReference type="EMBL" id="FN554972">
    <property type="protein sequence ID" value="CBH14073.1"/>
    <property type="molecule type" value="Genomic_DNA"/>
</dbReference>
<reference evidence="3" key="1">
    <citation type="journal article" date="2010" name="PLoS Negl. Trop. Dis.">
        <title>The genome sequence of Trypanosoma brucei gambiense, causative agent of chronic human african trypanosomiasis.</title>
        <authorList>
            <person name="Jackson A.P."/>
            <person name="Sanders M."/>
            <person name="Berry A."/>
            <person name="McQuillan J."/>
            <person name="Aslett M.A."/>
            <person name="Quail M.A."/>
            <person name="Chukualim B."/>
            <person name="Capewell P."/>
            <person name="MacLeod A."/>
            <person name="Melville S.E."/>
            <person name="Gibson W."/>
            <person name="Barry J.D."/>
            <person name="Berriman M."/>
            <person name="Hertz-Fowler C."/>
        </authorList>
    </citation>
    <scope>NUCLEOTIDE SEQUENCE [LARGE SCALE GENOMIC DNA]</scope>
    <source>
        <strain evidence="3">MHOM/CI/86/DAL972</strain>
    </source>
</reference>